<dbReference type="Gene3D" id="3.90.820.10">
    <property type="entry name" value="Structural Genomics, Unknown Function 30-nov-00 1gh9 Mol_id"/>
    <property type="match status" value="1"/>
</dbReference>
<proteinExistence type="predicted"/>
<dbReference type="GO" id="GO:0019290">
    <property type="term" value="P:siderophore biosynthetic process"/>
    <property type="evidence" value="ECO:0007669"/>
    <property type="project" value="TreeGrafter"/>
</dbReference>
<dbReference type="InterPro" id="IPR037407">
    <property type="entry name" value="MLP_fam"/>
</dbReference>
<dbReference type="SUPFAM" id="SSF160582">
    <property type="entry name" value="MbtH-like"/>
    <property type="match status" value="1"/>
</dbReference>
<dbReference type="PANTHER" id="PTHR38444">
    <property type="entry name" value="ENTEROBACTIN BIOSYNTHESIS PROTEIN YBDZ"/>
    <property type="match status" value="1"/>
</dbReference>
<accession>A0A8J3RXM3</accession>
<dbReference type="PANTHER" id="PTHR38444:SF1">
    <property type="entry name" value="ENTEROBACTIN BIOSYNTHESIS PROTEIN YBDZ"/>
    <property type="match status" value="1"/>
</dbReference>
<sequence length="65" mass="7385">MSDVKVVLNDEEQYSIWPVGRENPAGWYDAGFSGTRDECLAHIERVWTDMRPRSLREAMDGGGAR</sequence>
<evidence type="ECO:0000313" key="3">
    <source>
        <dbReference type="Proteomes" id="UP000616724"/>
    </source>
</evidence>
<evidence type="ECO:0000259" key="1">
    <source>
        <dbReference type="SMART" id="SM00923"/>
    </source>
</evidence>
<dbReference type="GO" id="GO:0005829">
    <property type="term" value="C:cytosol"/>
    <property type="evidence" value="ECO:0007669"/>
    <property type="project" value="TreeGrafter"/>
</dbReference>
<reference evidence="2 3" key="1">
    <citation type="submission" date="2021-01" db="EMBL/GenBank/DDBJ databases">
        <title>Whole genome shotgun sequence of Planobispora longispora NBRC 13918.</title>
        <authorList>
            <person name="Komaki H."/>
            <person name="Tamura T."/>
        </authorList>
    </citation>
    <scope>NUCLEOTIDE SEQUENCE [LARGE SCALE GENOMIC DNA]</scope>
    <source>
        <strain evidence="2 3">NBRC 13918</strain>
    </source>
</reference>
<protein>
    <submittedName>
        <fullName evidence="2">MbtH protein</fullName>
    </submittedName>
</protein>
<comment type="caution">
    <text evidence="2">The sequence shown here is derived from an EMBL/GenBank/DDBJ whole genome shotgun (WGS) entry which is preliminary data.</text>
</comment>
<dbReference type="EMBL" id="BOOH01000054">
    <property type="protein sequence ID" value="GIH80023.1"/>
    <property type="molecule type" value="Genomic_DNA"/>
</dbReference>
<evidence type="ECO:0000313" key="2">
    <source>
        <dbReference type="EMBL" id="GIH80023.1"/>
    </source>
</evidence>
<feature type="domain" description="MbtH-like" evidence="1">
    <location>
        <begin position="1"/>
        <end position="45"/>
    </location>
</feature>
<dbReference type="SMART" id="SM00923">
    <property type="entry name" value="MbtH"/>
    <property type="match status" value="1"/>
</dbReference>
<name>A0A8J3RXM3_9ACTN</name>
<dbReference type="Proteomes" id="UP000616724">
    <property type="component" value="Unassembled WGS sequence"/>
</dbReference>
<dbReference type="Pfam" id="PF03621">
    <property type="entry name" value="MbtH"/>
    <property type="match status" value="1"/>
</dbReference>
<dbReference type="AlphaFoldDB" id="A0A8J3RXM3"/>
<dbReference type="RefSeq" id="WP_203894469.1">
    <property type="nucleotide sequence ID" value="NZ_BOOH01000054.1"/>
</dbReference>
<gene>
    <name evidence="2" type="primary">mbtH_1</name>
    <name evidence="2" type="ORF">Plo01_64520</name>
</gene>
<dbReference type="InterPro" id="IPR005153">
    <property type="entry name" value="MbtH-like_dom"/>
</dbReference>
<dbReference type="InterPro" id="IPR038020">
    <property type="entry name" value="MbtH-like_sf"/>
</dbReference>
<organism evidence="2 3">
    <name type="scientific">Planobispora longispora</name>
    <dbReference type="NCBI Taxonomy" id="28887"/>
    <lineage>
        <taxon>Bacteria</taxon>
        <taxon>Bacillati</taxon>
        <taxon>Actinomycetota</taxon>
        <taxon>Actinomycetes</taxon>
        <taxon>Streptosporangiales</taxon>
        <taxon>Streptosporangiaceae</taxon>
        <taxon>Planobispora</taxon>
    </lineage>
</organism>
<keyword evidence="3" id="KW-1185">Reference proteome</keyword>